<dbReference type="EMBL" id="CP000473">
    <property type="protein sequence ID" value="ABJ86409.1"/>
    <property type="molecule type" value="Genomic_DNA"/>
</dbReference>
<name>Q01VA6_SOLUE</name>
<protein>
    <recommendedName>
        <fullName evidence="3">Glycosyltransferase RgtA/B/C/D-like domain-containing protein</fullName>
    </recommendedName>
</protein>
<feature type="transmembrane region" description="Helical" evidence="1">
    <location>
        <begin position="129"/>
        <end position="149"/>
    </location>
</feature>
<dbReference type="KEGG" id="sus:Acid_5462"/>
<dbReference type="InParanoid" id="Q01VA6"/>
<feature type="transmembrane region" description="Helical" evidence="1">
    <location>
        <begin position="226"/>
        <end position="242"/>
    </location>
</feature>
<organism evidence="2">
    <name type="scientific">Solibacter usitatus (strain Ellin6076)</name>
    <dbReference type="NCBI Taxonomy" id="234267"/>
    <lineage>
        <taxon>Bacteria</taxon>
        <taxon>Pseudomonadati</taxon>
        <taxon>Acidobacteriota</taxon>
        <taxon>Terriglobia</taxon>
        <taxon>Bryobacterales</taxon>
        <taxon>Solibacteraceae</taxon>
        <taxon>Candidatus Solibacter</taxon>
    </lineage>
</organism>
<feature type="transmembrane region" description="Helical" evidence="1">
    <location>
        <begin position="410"/>
        <end position="427"/>
    </location>
</feature>
<evidence type="ECO:0000256" key="1">
    <source>
        <dbReference type="SAM" id="Phobius"/>
    </source>
</evidence>
<feature type="transmembrane region" description="Helical" evidence="1">
    <location>
        <begin position="379"/>
        <end position="398"/>
    </location>
</feature>
<accession>Q01VA6</accession>
<feature type="transmembrane region" description="Helical" evidence="1">
    <location>
        <begin position="180"/>
        <end position="196"/>
    </location>
</feature>
<keyword evidence="1" id="KW-0812">Transmembrane</keyword>
<keyword evidence="1" id="KW-1133">Transmembrane helix</keyword>
<keyword evidence="1" id="KW-0472">Membrane</keyword>
<sequence length="490" mass="54669" precursor="true">MIRRHWLPAALFVGFGSLLAWQLFFPGFIGIADTGDFARVAGWLCLAPRGAPSHFTFFQPEYTWSAHNFWDSPYTSSETALGWLAIQLAGATHEGALFDIRWLGALHVTLCLAGFAALLAALRERPKRIQAVVAAVPLLLLTDVCYTALLNSFYMDAAAFCSLLLMAGTAVWISVAEEPRTSQLGLFLVAALLFVTSKTQHAIWSFFPALFLTFCCTRIRQRRLRVAALGMAALVFASGVYMERTADRAYKGQALFNLLFYRIGSEGSAAMPELVKLGVKPDEVRYLGTHSYAPGSPMENSQFAEQFYERTGFARVLAWYLHHPAKTLRMVSDRLLWEAEIMRANNLGNYRVEAGHPPRARTHRFGLWSDMRSALFHRAPWYFLFWYCLFVAGCVTAIRGRRSPVSTRVAWVALGIALLGAGEFLASNLADCLDMARHLFLFHACTDLTLCFAVAWAVERATFLRAGRASRSPAVRHWRAETLVGSNARA</sequence>
<dbReference type="STRING" id="234267.Acid_5462"/>
<evidence type="ECO:0008006" key="3">
    <source>
        <dbReference type="Google" id="ProtNLM"/>
    </source>
</evidence>
<dbReference type="eggNOG" id="ENOG502ZBFR">
    <property type="taxonomic scope" value="Bacteria"/>
</dbReference>
<feature type="transmembrane region" description="Helical" evidence="1">
    <location>
        <begin position="155"/>
        <end position="173"/>
    </location>
</feature>
<dbReference type="HOGENOM" id="CLU_043388_0_0_0"/>
<feature type="transmembrane region" description="Helical" evidence="1">
    <location>
        <begin position="102"/>
        <end position="122"/>
    </location>
</feature>
<feature type="transmembrane region" description="Helical" evidence="1">
    <location>
        <begin position="7"/>
        <end position="29"/>
    </location>
</feature>
<proteinExistence type="predicted"/>
<feature type="transmembrane region" description="Helical" evidence="1">
    <location>
        <begin position="439"/>
        <end position="458"/>
    </location>
</feature>
<gene>
    <name evidence="2" type="ordered locus">Acid_5462</name>
</gene>
<dbReference type="AlphaFoldDB" id="Q01VA6"/>
<reference evidence="2" key="1">
    <citation type="submission" date="2006-10" db="EMBL/GenBank/DDBJ databases">
        <title>Complete sequence of Solibacter usitatus Ellin6076.</title>
        <authorList>
            <consortium name="US DOE Joint Genome Institute"/>
            <person name="Copeland A."/>
            <person name="Lucas S."/>
            <person name="Lapidus A."/>
            <person name="Barry K."/>
            <person name="Detter J.C."/>
            <person name="Glavina del Rio T."/>
            <person name="Hammon N."/>
            <person name="Israni S."/>
            <person name="Dalin E."/>
            <person name="Tice H."/>
            <person name="Pitluck S."/>
            <person name="Thompson L.S."/>
            <person name="Brettin T."/>
            <person name="Bruce D."/>
            <person name="Han C."/>
            <person name="Tapia R."/>
            <person name="Gilna P."/>
            <person name="Schmutz J."/>
            <person name="Larimer F."/>
            <person name="Land M."/>
            <person name="Hauser L."/>
            <person name="Kyrpides N."/>
            <person name="Mikhailova N."/>
            <person name="Janssen P.H."/>
            <person name="Kuske C.R."/>
            <person name="Richardson P."/>
        </authorList>
    </citation>
    <scope>NUCLEOTIDE SEQUENCE</scope>
    <source>
        <strain evidence="2">Ellin6076</strain>
    </source>
</reference>
<evidence type="ECO:0000313" key="2">
    <source>
        <dbReference type="EMBL" id="ABJ86409.1"/>
    </source>
</evidence>